<dbReference type="EMBL" id="CP018477">
    <property type="protein sequence ID" value="ASV73498.1"/>
    <property type="molecule type" value="Genomic_DNA"/>
</dbReference>
<keyword evidence="2" id="KW-1185">Reference proteome</keyword>
<evidence type="ECO:0000313" key="2">
    <source>
        <dbReference type="Proteomes" id="UP000215086"/>
    </source>
</evidence>
<reference evidence="1 2" key="1">
    <citation type="journal article" name="Front. Microbiol.">
        <title>Sugar Metabolism of the First Thermophilic Planctomycete Thermogutta terrifontis: Comparative Genomic and Transcriptomic Approaches.</title>
        <authorList>
            <person name="Elcheninov A.G."/>
            <person name="Menzel P."/>
            <person name="Gudbergsdottir S.R."/>
            <person name="Slesarev A.I."/>
            <person name="Kadnikov V.V."/>
            <person name="Krogh A."/>
            <person name="Bonch-Osmolovskaya E.A."/>
            <person name="Peng X."/>
            <person name="Kublanov I.V."/>
        </authorList>
    </citation>
    <scope>NUCLEOTIDE SEQUENCE [LARGE SCALE GENOMIC DNA]</scope>
    <source>
        <strain evidence="1 2">R1</strain>
    </source>
</reference>
<accession>A0A286RC18</accession>
<gene>
    <name evidence="1" type="ORF">THTE_0896</name>
</gene>
<dbReference type="KEGG" id="ttf:THTE_0896"/>
<proteinExistence type="predicted"/>
<dbReference type="AlphaFoldDB" id="A0A286RC18"/>
<protein>
    <submittedName>
        <fullName evidence="1">Uncharacterized protein</fullName>
    </submittedName>
</protein>
<name>A0A286RC18_9BACT</name>
<dbReference type="Proteomes" id="UP000215086">
    <property type="component" value="Chromosome"/>
</dbReference>
<evidence type="ECO:0000313" key="1">
    <source>
        <dbReference type="EMBL" id="ASV73498.1"/>
    </source>
</evidence>
<sequence length="43" mass="4930">MPNTWFSQYQATMYFVLILFTAATLFRHSPAAPPEDPPRSRAT</sequence>
<organism evidence="1 2">
    <name type="scientific">Thermogutta terrifontis</name>
    <dbReference type="NCBI Taxonomy" id="1331910"/>
    <lineage>
        <taxon>Bacteria</taxon>
        <taxon>Pseudomonadati</taxon>
        <taxon>Planctomycetota</taxon>
        <taxon>Planctomycetia</taxon>
        <taxon>Pirellulales</taxon>
        <taxon>Thermoguttaceae</taxon>
        <taxon>Thermogutta</taxon>
    </lineage>
</organism>